<dbReference type="Proteomes" id="UP000027473">
    <property type="component" value="Unassembled WGS sequence"/>
</dbReference>
<organism evidence="1 2">
    <name type="scientific">Fusobacterium necrophorum BL</name>
    <dbReference type="NCBI Taxonomy" id="1441732"/>
    <lineage>
        <taxon>Bacteria</taxon>
        <taxon>Fusobacteriati</taxon>
        <taxon>Fusobacteriota</taxon>
        <taxon>Fusobacteriia</taxon>
        <taxon>Fusobacteriales</taxon>
        <taxon>Fusobacteriaceae</taxon>
        <taxon>Fusobacterium</taxon>
    </lineage>
</organism>
<reference evidence="1 2" key="1">
    <citation type="submission" date="2014-01" db="EMBL/GenBank/DDBJ databases">
        <title>Comparative genomics of Fusobacterium necrophorum wild isolates.</title>
        <authorList>
            <person name="Kittichotirat W."/>
            <person name="Bumgarner R.E."/>
            <person name="Lawrence P."/>
        </authorList>
    </citation>
    <scope>NUCLEOTIDE SEQUENCE [LARGE SCALE GENOMIC DNA]</scope>
    <source>
        <strain evidence="1 2">BL</strain>
    </source>
</reference>
<comment type="caution">
    <text evidence="1">The sequence shown here is derived from an EMBL/GenBank/DDBJ whole genome shotgun (WGS) entry which is preliminary data.</text>
</comment>
<protein>
    <recommendedName>
        <fullName evidence="3">Helix-turn-helix type 11 domain-containing protein</fullName>
    </recommendedName>
</protein>
<accession>A0AB73BWP6</accession>
<dbReference type="Gene3D" id="1.10.10.10">
    <property type="entry name" value="Winged helix-like DNA-binding domain superfamily/Winged helix DNA-binding domain"/>
    <property type="match status" value="1"/>
</dbReference>
<evidence type="ECO:0000313" key="2">
    <source>
        <dbReference type="Proteomes" id="UP000027473"/>
    </source>
</evidence>
<dbReference type="AlphaFoldDB" id="A0AB73BWP6"/>
<sequence length="399" mass="47256">MIKIAIFTPKNSYNSIKKALEDIDCIKEYIFYDNLYTLGEIYRKIAHKYHGIITSGPIGYENIRTQIKITTPVYYLEISKSDLFKYLFETLKENPDIDFSRVYIDFIANDDKKYWLEDIFKNNEEPIFLPLDYSDPKLYENFKKNYLKLKQEKKIDYVLTRISNMLPFLEENKIPYRFLFPSENTIKETVLAAINDIKAQKFDKNQIVFGKLKGFNNVEEIENIIYNNCKNCILQKHRGNLNILLLKEDFLEGDINFLIKDKYKKNFFIGWGNGKNINEARFYAEEALKKNEESCGELVYMISQDKIQTLIEISKEKKEDLEIIEKLKKLNIKGEKVRNLIDIYKKGEELTAESLAKYMYISARTASRILEKLEKENLAIFSIEKINRGRPRKIYSLKF</sequence>
<gene>
    <name evidence="1" type="ORF">FUSO3_04910</name>
</gene>
<dbReference type="RefSeq" id="WP_035932939.1">
    <property type="nucleotide sequence ID" value="NZ_JAAC01000068.1"/>
</dbReference>
<dbReference type="InterPro" id="IPR036388">
    <property type="entry name" value="WH-like_DNA-bd_sf"/>
</dbReference>
<dbReference type="SUPFAM" id="SSF46785">
    <property type="entry name" value="Winged helix' DNA-binding domain"/>
    <property type="match status" value="1"/>
</dbReference>
<evidence type="ECO:0008006" key="3">
    <source>
        <dbReference type="Google" id="ProtNLM"/>
    </source>
</evidence>
<dbReference type="InterPro" id="IPR036390">
    <property type="entry name" value="WH_DNA-bd_sf"/>
</dbReference>
<name>A0AB73BWP6_9FUSO</name>
<dbReference type="EMBL" id="JAAC01000068">
    <property type="protein sequence ID" value="KDE63602.1"/>
    <property type="molecule type" value="Genomic_DNA"/>
</dbReference>
<evidence type="ECO:0000313" key="1">
    <source>
        <dbReference type="EMBL" id="KDE63602.1"/>
    </source>
</evidence>
<proteinExistence type="predicted"/>